<dbReference type="Pfam" id="PF07500">
    <property type="entry name" value="TFIIS_M"/>
    <property type="match status" value="1"/>
</dbReference>
<reference evidence="7 8" key="1">
    <citation type="submission" date="2010-12" db="EMBL/GenBank/DDBJ databases">
        <title>The Genome Sequence of Micromonas pusilla virus SP1.</title>
        <authorList>
            <consortium name="The Broad Institute Genome Sequencing Platform"/>
            <person name="Henn M.R."/>
            <person name="Suttle C."/>
            <person name="Winget D."/>
            <person name="Chan A."/>
            <person name="Levin J."/>
            <person name="Malboeuf C."/>
            <person name="Casali M."/>
            <person name="Russ C."/>
            <person name="Lennon N."/>
            <person name="Chapman S.B."/>
            <person name="Erlich R."/>
            <person name="Young S.K."/>
            <person name="Yandava C."/>
            <person name="Zeng Q."/>
            <person name="Alvarado L."/>
            <person name="Anderson S."/>
            <person name="Berlin A."/>
            <person name="Chen Z."/>
            <person name="Freedman E."/>
            <person name="Gellesch M."/>
            <person name="Goldberg J."/>
            <person name="Green L."/>
            <person name="Griggs A."/>
            <person name="Gujja S."/>
            <person name="Heilman E.R."/>
            <person name="Heiman D."/>
            <person name="Hollinger A."/>
            <person name="Howarth C."/>
            <person name="Larson L."/>
            <person name="Mehta T."/>
            <person name="Pearson M."/>
            <person name="Roberts A."/>
            <person name="Ryan E."/>
            <person name="Saif S."/>
            <person name="Shea T."/>
            <person name="Shenoy N."/>
            <person name="Sisk P."/>
            <person name="Stolte C."/>
            <person name="Sykes S."/>
            <person name="White J."/>
            <person name="Haas B."/>
            <person name="Nusbaum C."/>
            <person name="Birren B."/>
        </authorList>
    </citation>
    <scope>NUCLEOTIDE SEQUENCE [LARGE SCALE GENOMIC DNA]</scope>
    <source>
        <strain evidence="7 8">SP1</strain>
    </source>
</reference>
<dbReference type="SUPFAM" id="SSF57783">
    <property type="entry name" value="Zinc beta-ribbon"/>
    <property type="match status" value="1"/>
</dbReference>
<dbReference type="GO" id="GO:0003676">
    <property type="term" value="F:nucleic acid binding"/>
    <property type="evidence" value="ECO:0007669"/>
    <property type="project" value="InterPro"/>
</dbReference>
<dbReference type="PROSITE" id="PS51133">
    <property type="entry name" value="ZF_TFIIS_2"/>
    <property type="match status" value="1"/>
</dbReference>
<keyword evidence="2" id="KW-0479">Metal-binding</keyword>
<evidence type="ECO:0000313" key="7">
    <source>
        <dbReference type="EMBL" id="AET85000.1"/>
    </source>
</evidence>
<gene>
    <name evidence="7" type="ORF">MPXG_00202</name>
</gene>
<dbReference type="PIRSF" id="PIRSF006704">
    <property type="entry name" value="TF_IIS"/>
    <property type="match status" value="1"/>
</dbReference>
<dbReference type="CDD" id="cd13749">
    <property type="entry name" value="Zn-ribbon_TFIIS"/>
    <property type="match status" value="1"/>
</dbReference>
<evidence type="ECO:0000256" key="4">
    <source>
        <dbReference type="ARBA" id="ARBA00022833"/>
    </source>
</evidence>
<keyword evidence="7" id="KW-0648">Protein biosynthesis</keyword>
<dbReference type="Proteomes" id="UP000232710">
    <property type="component" value="Segment"/>
</dbReference>
<dbReference type="Pfam" id="PF01096">
    <property type="entry name" value="Zn_ribbon_TFIIS"/>
    <property type="match status" value="1"/>
</dbReference>
<dbReference type="InterPro" id="IPR003618">
    <property type="entry name" value="TFIIS_cen_dom"/>
</dbReference>
<keyword evidence="4" id="KW-0862">Zinc</keyword>
<sequence length="169" mass="19928">MENPMRNFIVERISTLLDIPASDPICINIEKNILNYAIAVNTCGPTVWENINFTKMYKSKFLSLQSNIKQNPKLKSDLVEKKLKTFDFVNMRPEKLWPDGPYAKVMEVRIHEEMRKEYLTKEMKNQEGFFTCNRCKSKKTTYYQLQTRSADEPMTTFVSCLNCDKNWKC</sequence>
<keyword evidence="7" id="KW-0251">Elongation factor</keyword>
<comment type="similarity">
    <text evidence="1">Belongs to the TFS-II family.</text>
</comment>
<accession>G9E5T1</accession>
<dbReference type="PANTHER" id="PTHR11477">
    <property type="entry name" value="TRANSCRIPTION FACTOR S-II ZINC FINGER DOMAIN-CONTAINING PROTEIN"/>
    <property type="match status" value="1"/>
</dbReference>
<dbReference type="PROSITE" id="PS00466">
    <property type="entry name" value="ZF_TFIIS_1"/>
    <property type="match status" value="1"/>
</dbReference>
<evidence type="ECO:0000256" key="5">
    <source>
        <dbReference type="PROSITE-ProRule" id="PRU00472"/>
    </source>
</evidence>
<feature type="domain" description="TFIIS-type" evidence="6">
    <location>
        <begin position="128"/>
        <end position="168"/>
    </location>
</feature>
<organismHost>
    <name type="scientific">Micromonas pusilla</name>
    <name type="common">Picoplanktonic green alga</name>
    <name type="synonym">Chromulina pusilla</name>
    <dbReference type="NCBI Taxonomy" id="38833"/>
</organismHost>
<evidence type="ECO:0000256" key="2">
    <source>
        <dbReference type="ARBA" id="ARBA00022723"/>
    </source>
</evidence>
<dbReference type="EMBL" id="JF974320">
    <property type="protein sequence ID" value="AET85000.1"/>
    <property type="molecule type" value="Genomic_DNA"/>
</dbReference>
<keyword evidence="8" id="KW-1185">Reference proteome</keyword>
<dbReference type="GO" id="GO:0008270">
    <property type="term" value="F:zinc ion binding"/>
    <property type="evidence" value="ECO:0007669"/>
    <property type="project" value="UniProtKB-KW"/>
</dbReference>
<evidence type="ECO:0000256" key="3">
    <source>
        <dbReference type="ARBA" id="ARBA00022771"/>
    </source>
</evidence>
<dbReference type="InterPro" id="IPR035100">
    <property type="entry name" value="TF_IIS-typ"/>
</dbReference>
<keyword evidence="3 5" id="KW-0863">Zinc-finger</keyword>
<protein>
    <submittedName>
        <fullName evidence="7">Transcription elongation factor</fullName>
    </submittedName>
</protein>
<dbReference type="InterPro" id="IPR001222">
    <property type="entry name" value="Znf_TFIIS"/>
</dbReference>
<dbReference type="Gene3D" id="1.10.472.30">
    <property type="entry name" value="Transcription elongation factor S-II, central domain"/>
    <property type="match status" value="1"/>
</dbReference>
<name>G9E5T1_MPSP1</name>
<dbReference type="SUPFAM" id="SSF46942">
    <property type="entry name" value="Elongation factor TFIIS domain 2"/>
    <property type="match status" value="1"/>
</dbReference>
<dbReference type="GO" id="GO:0006351">
    <property type="term" value="P:DNA-templated transcription"/>
    <property type="evidence" value="ECO:0007669"/>
    <property type="project" value="InterPro"/>
</dbReference>
<dbReference type="PANTHER" id="PTHR11477:SF0">
    <property type="entry name" value="IP08861P-RELATED"/>
    <property type="match status" value="1"/>
</dbReference>
<dbReference type="Gene3D" id="2.20.25.10">
    <property type="match status" value="1"/>
</dbReference>
<organism evidence="7 8">
    <name type="scientific">Micromonas pusilla virus SP1</name>
    <name type="common">MpV-SP1</name>
    <dbReference type="NCBI Taxonomy" id="373996"/>
    <lineage>
        <taxon>Viruses</taxon>
        <taxon>Varidnaviria</taxon>
        <taxon>Bamfordvirae</taxon>
        <taxon>Nucleocytoviricota</taxon>
        <taxon>Megaviricetes</taxon>
        <taxon>Algavirales</taxon>
        <taxon>Phycodnaviridae</taxon>
        <taxon>Prasinovirus</taxon>
        <taxon>Prasinovirus micromonas</taxon>
    </lineage>
</organism>
<dbReference type="InterPro" id="IPR036575">
    <property type="entry name" value="TFIIS_cen_dom_sf"/>
</dbReference>
<dbReference type="SMART" id="SM00440">
    <property type="entry name" value="ZnF_C2C2"/>
    <property type="match status" value="1"/>
</dbReference>
<proteinExistence type="inferred from homology"/>
<evidence type="ECO:0000313" key="8">
    <source>
        <dbReference type="Proteomes" id="UP000232710"/>
    </source>
</evidence>
<evidence type="ECO:0000256" key="1">
    <source>
        <dbReference type="ARBA" id="ARBA00009647"/>
    </source>
</evidence>
<evidence type="ECO:0000259" key="6">
    <source>
        <dbReference type="PROSITE" id="PS51133"/>
    </source>
</evidence>